<keyword evidence="3" id="KW-1185">Reference proteome</keyword>
<dbReference type="Proteomes" id="UP001324634">
    <property type="component" value="Chromosome"/>
</dbReference>
<dbReference type="KEGG" id="psti:SOO65_05240"/>
<keyword evidence="1" id="KW-0732">Signal</keyword>
<feature type="signal peptide" evidence="1">
    <location>
        <begin position="1"/>
        <end position="20"/>
    </location>
</feature>
<dbReference type="EMBL" id="CP139487">
    <property type="protein sequence ID" value="WPU66145.1"/>
    <property type="molecule type" value="Genomic_DNA"/>
</dbReference>
<feature type="chain" id="PRO_5043948934" evidence="1">
    <location>
        <begin position="21"/>
        <end position="560"/>
    </location>
</feature>
<dbReference type="RefSeq" id="WP_321398036.1">
    <property type="nucleotide sequence ID" value="NZ_CP139487.1"/>
</dbReference>
<evidence type="ECO:0000313" key="3">
    <source>
        <dbReference type="Proteomes" id="UP001324634"/>
    </source>
</evidence>
<dbReference type="AlphaFoldDB" id="A0AAX4HRZ1"/>
<sequence>MKKITSFLLIGLLTYGQVHAQSQGFKSPDIIVDTRLDYDWTSFLISKFRVLLKNYNVADPFSNRFEGEMVVNEDVVGNYLPADSKVLIDDFGNAVGLNVLKAKTKVTLHGLAYDVKGFKTNMKAAEQARDGLVVGTNFSASEVTVTADKISLSLVIPGKNNSPVFNVDIIRPEIQANEEELVNFFTKVKIQDQKDHFKLQIIDADFDKMASGMLKHPENIELNYERINIPSVSLRVGSKVVQFSQTKIQNLLRENHEAIKGILLAQLAGVLNSNTTDAAFKVLESYKIKKEFWLNSSILNSQFMISNFSSYSRGNNIAVSLPADFCTAQKFTQLKAECVNNKVTQTALSRLNSQLHKESLNNMNDMMASGDANLVVSISEDYLNKLLVTTYDAGLWKSALDEAAVELGPSKMVLRMDKRGETGTLMLDVIYRPSKMEKMLTGSTQIRFPLVVDVSIRIENKNDVPTVVVRMNDVDSNDDTIINGRPKENMTSTVKNVPRFQGKVAKAIREKISVLRNKDIVELKYPEFKGLGLDKVEFLSDGNGRMNAIMDLDDLISSKN</sequence>
<name>A0AAX4HRZ1_9BACT</name>
<evidence type="ECO:0000313" key="2">
    <source>
        <dbReference type="EMBL" id="WPU66145.1"/>
    </source>
</evidence>
<reference evidence="2 3" key="1">
    <citation type="submission" date="2023-11" db="EMBL/GenBank/DDBJ databases">
        <title>Peredibacter starrii A3.12.</title>
        <authorList>
            <person name="Mitchell R.J."/>
        </authorList>
    </citation>
    <scope>NUCLEOTIDE SEQUENCE [LARGE SCALE GENOMIC DNA]</scope>
    <source>
        <strain evidence="2 3">A3.12</strain>
    </source>
</reference>
<organism evidence="2 3">
    <name type="scientific">Peredibacter starrii</name>
    <dbReference type="NCBI Taxonomy" id="28202"/>
    <lineage>
        <taxon>Bacteria</taxon>
        <taxon>Pseudomonadati</taxon>
        <taxon>Bdellovibrionota</taxon>
        <taxon>Bacteriovoracia</taxon>
        <taxon>Bacteriovoracales</taxon>
        <taxon>Bacteriovoracaceae</taxon>
        <taxon>Peredibacter</taxon>
    </lineage>
</organism>
<accession>A0AAX4HRZ1</accession>
<evidence type="ECO:0000256" key="1">
    <source>
        <dbReference type="SAM" id="SignalP"/>
    </source>
</evidence>
<gene>
    <name evidence="2" type="ORF">SOO65_05240</name>
</gene>
<proteinExistence type="predicted"/>
<protein>
    <submittedName>
        <fullName evidence="2">Uncharacterized protein</fullName>
    </submittedName>
</protein>